<proteinExistence type="predicted"/>
<organism evidence="1">
    <name type="scientific">freshwater metagenome</name>
    <dbReference type="NCBI Taxonomy" id="449393"/>
    <lineage>
        <taxon>unclassified sequences</taxon>
        <taxon>metagenomes</taxon>
        <taxon>ecological metagenomes</taxon>
    </lineage>
</organism>
<dbReference type="Gene3D" id="2.120.10.10">
    <property type="match status" value="1"/>
</dbReference>
<dbReference type="EMBL" id="CAEZWH010000137">
    <property type="protein sequence ID" value="CAB4656069.1"/>
    <property type="molecule type" value="Genomic_DNA"/>
</dbReference>
<dbReference type="InterPro" id="IPR036278">
    <property type="entry name" value="Sialidase_sf"/>
</dbReference>
<sequence length="346" mass="36258">MFRFRKGLIVVAAVLSSSFAVGQSASAAVSWEFSEESVALGISAVSPHVERTGSVDRIWYPSLPSTAVSDCTDAGACTLVGGVGRLGSDFTAVTLPNGTRRAYFVDMTPGTTSKTVSSAQCATTECLSVGTSTPIAADVAVPTTERAWGVPDAVVTPDGKVRVYLVVSPTLTSSCPEKVRSYISNDGINFTAESGYRLEGGFVDTEILRAKTGDWLMIMSTGPGCGNGMQQLFVSSSTDGLTWSTPQAVTKNDSRRLDPTGYEVSPNVFRIYYAFNASRTGETYTLKRGTLKIATGASSSGSVSTTTAAKIGASCTTAGAKSTVMVAKKTVKVTCKKVKSKLVWSK</sequence>
<name>A0A6J6L6K7_9ZZZZ</name>
<reference evidence="1" key="1">
    <citation type="submission" date="2020-05" db="EMBL/GenBank/DDBJ databases">
        <authorList>
            <person name="Chiriac C."/>
            <person name="Salcher M."/>
            <person name="Ghai R."/>
            <person name="Kavagutti S V."/>
        </authorList>
    </citation>
    <scope>NUCLEOTIDE SEQUENCE</scope>
</reference>
<gene>
    <name evidence="1" type="ORF">UFOPK2195_00745</name>
</gene>
<protein>
    <submittedName>
        <fullName evidence="1">Unannotated protein</fullName>
    </submittedName>
</protein>
<dbReference type="SUPFAM" id="SSF50939">
    <property type="entry name" value="Sialidases"/>
    <property type="match status" value="1"/>
</dbReference>
<dbReference type="AlphaFoldDB" id="A0A6J6L6K7"/>
<accession>A0A6J6L6K7</accession>
<evidence type="ECO:0000313" key="1">
    <source>
        <dbReference type="EMBL" id="CAB4656069.1"/>
    </source>
</evidence>